<dbReference type="InterPro" id="IPR038330">
    <property type="entry name" value="TspO/MBR-related_sf"/>
</dbReference>
<comment type="subcellular location">
    <subcellularLocation>
        <location evidence="1">Membrane</location>
        <topology evidence="1">Multi-pass membrane protein</topology>
    </subcellularLocation>
</comment>
<evidence type="ECO:0000256" key="2">
    <source>
        <dbReference type="ARBA" id="ARBA00007524"/>
    </source>
</evidence>
<dbReference type="Pfam" id="PF03073">
    <property type="entry name" value="TspO_MBR"/>
    <property type="match status" value="1"/>
</dbReference>
<dbReference type="GO" id="GO:0033013">
    <property type="term" value="P:tetrapyrrole metabolic process"/>
    <property type="evidence" value="ECO:0007669"/>
    <property type="project" value="UniProtKB-ARBA"/>
</dbReference>
<evidence type="ECO:0000256" key="6">
    <source>
        <dbReference type="SAM" id="Phobius"/>
    </source>
</evidence>
<dbReference type="PIRSF" id="PIRSF005859">
    <property type="entry name" value="PBR"/>
    <property type="match status" value="1"/>
</dbReference>
<gene>
    <name evidence="7" type="ORF">M4L89_09765</name>
</gene>
<keyword evidence="8" id="KW-1185">Reference proteome</keyword>
<dbReference type="InterPro" id="IPR004307">
    <property type="entry name" value="TspO_MBR"/>
</dbReference>
<reference evidence="7" key="1">
    <citation type="submission" date="2022-05" db="EMBL/GenBank/DDBJ databases">
        <title>Comparative genomics of Staphylococcus equorum isolates.</title>
        <authorList>
            <person name="Luelf R.H."/>
        </authorList>
    </citation>
    <scope>NUCLEOTIDE SEQUENCE</scope>
    <source>
        <strain evidence="7">TMW 2.2497</strain>
    </source>
</reference>
<proteinExistence type="inferred from homology"/>
<dbReference type="FunFam" id="1.20.1260.100:FF:000001">
    <property type="entry name" value="translocator protein 2"/>
    <property type="match status" value="1"/>
</dbReference>
<organism evidence="7 8">
    <name type="scientific">Staphylococcus equorum</name>
    <dbReference type="NCBI Taxonomy" id="246432"/>
    <lineage>
        <taxon>Bacteria</taxon>
        <taxon>Bacillati</taxon>
        <taxon>Bacillota</taxon>
        <taxon>Bacilli</taxon>
        <taxon>Bacillales</taxon>
        <taxon>Staphylococcaceae</taxon>
        <taxon>Staphylococcus</taxon>
    </lineage>
</organism>
<accession>A0A9X4QZD7</accession>
<name>A0A9X4QZD7_9STAP</name>
<feature type="transmembrane region" description="Helical" evidence="6">
    <location>
        <begin position="49"/>
        <end position="65"/>
    </location>
</feature>
<dbReference type="RefSeq" id="WP_002508218.1">
    <property type="nucleotide sequence ID" value="NZ_CP013114.1"/>
</dbReference>
<dbReference type="CDD" id="cd15904">
    <property type="entry name" value="TSPO_MBR"/>
    <property type="match status" value="1"/>
</dbReference>
<evidence type="ECO:0000256" key="5">
    <source>
        <dbReference type="ARBA" id="ARBA00023136"/>
    </source>
</evidence>
<dbReference type="AlphaFoldDB" id="A0A9X4QZD7"/>
<dbReference type="Gene3D" id="1.20.1260.100">
    <property type="entry name" value="TspO/MBR protein"/>
    <property type="match status" value="1"/>
</dbReference>
<comment type="similarity">
    <text evidence="2">Belongs to the TspO/BZRP family.</text>
</comment>
<keyword evidence="5 6" id="KW-0472">Membrane</keyword>
<dbReference type="PANTHER" id="PTHR10057:SF0">
    <property type="entry name" value="TRANSLOCATOR PROTEIN"/>
    <property type="match status" value="1"/>
</dbReference>
<feature type="transmembrane region" description="Helical" evidence="6">
    <location>
        <begin position="100"/>
        <end position="121"/>
    </location>
</feature>
<dbReference type="KEGG" id="seqo:SE1039_06380"/>
<evidence type="ECO:0000256" key="3">
    <source>
        <dbReference type="ARBA" id="ARBA00022692"/>
    </source>
</evidence>
<evidence type="ECO:0000256" key="1">
    <source>
        <dbReference type="ARBA" id="ARBA00004141"/>
    </source>
</evidence>
<evidence type="ECO:0000313" key="7">
    <source>
        <dbReference type="EMBL" id="MDG0846508.1"/>
    </source>
</evidence>
<evidence type="ECO:0000256" key="4">
    <source>
        <dbReference type="ARBA" id="ARBA00022989"/>
    </source>
</evidence>
<dbReference type="Proteomes" id="UP001152422">
    <property type="component" value="Unassembled WGS sequence"/>
</dbReference>
<comment type="caution">
    <text evidence="7">The sequence shown here is derived from an EMBL/GenBank/DDBJ whole genome shotgun (WGS) entry which is preliminary data.</text>
</comment>
<keyword evidence="3 6" id="KW-0812">Transmembrane</keyword>
<protein>
    <submittedName>
        <fullName evidence="7">Tryptophan-rich sensory protein</fullName>
    </submittedName>
</protein>
<dbReference type="EMBL" id="JAMBQA010000004">
    <property type="protein sequence ID" value="MDG0846508.1"/>
    <property type="molecule type" value="Genomic_DNA"/>
</dbReference>
<dbReference type="PANTHER" id="PTHR10057">
    <property type="entry name" value="PERIPHERAL-TYPE BENZODIAZEPINE RECEPTOR"/>
    <property type="match status" value="1"/>
</dbReference>
<dbReference type="GO" id="GO:0016020">
    <property type="term" value="C:membrane"/>
    <property type="evidence" value="ECO:0007669"/>
    <property type="project" value="UniProtKB-SubCell"/>
</dbReference>
<keyword evidence="4 6" id="KW-1133">Transmembrane helix</keyword>
<feature type="transmembrane region" description="Helical" evidence="6">
    <location>
        <begin position="128"/>
        <end position="146"/>
    </location>
</feature>
<evidence type="ECO:0000313" key="8">
    <source>
        <dbReference type="Proteomes" id="UP001152422"/>
    </source>
</evidence>
<sequence>MGMIKMLTRTLLPFVGGNIIGKITAKEAPKDYGKFEKPPYSPPRYAFPIVWPILYLCMGVAYNLVKGNGTNTKAATATHYTQLSLNFLWSLLYFKKKVRGIALIESFILLIAVTTNVVVFFKNKPISGILLFPYVLWSSYASYLNTGNWLLNKDNPEYSNGLCK</sequence>